<evidence type="ECO:0000313" key="1">
    <source>
        <dbReference type="EMBL" id="RUT00061.1"/>
    </source>
</evidence>
<dbReference type="Proteomes" id="UP000276103">
    <property type="component" value="Unassembled WGS sequence"/>
</dbReference>
<dbReference type="InterPro" id="IPR002636">
    <property type="entry name" value="DUF29"/>
</dbReference>
<dbReference type="PANTHER" id="PTHR34235">
    <property type="entry name" value="SLR1203 PROTEIN-RELATED"/>
    <property type="match status" value="1"/>
</dbReference>
<keyword evidence="2" id="KW-1185">Reference proteome</keyword>
<proteinExistence type="predicted"/>
<dbReference type="AlphaFoldDB" id="A0A433V1U4"/>
<protein>
    <recommendedName>
        <fullName evidence="3">DUF29 domain-containing protein</fullName>
    </recommendedName>
</protein>
<organism evidence="1 2">
    <name type="scientific">Trichormus variabilis SAG 1403-4b</name>
    <dbReference type="NCBI Taxonomy" id="447716"/>
    <lineage>
        <taxon>Bacteria</taxon>
        <taxon>Bacillati</taxon>
        <taxon>Cyanobacteriota</taxon>
        <taxon>Cyanophyceae</taxon>
        <taxon>Nostocales</taxon>
        <taxon>Nostocaceae</taxon>
        <taxon>Trichormus</taxon>
    </lineage>
</organism>
<accession>A0A433V1U4</accession>
<dbReference type="EMBL" id="RSCM01000001">
    <property type="protein sequence ID" value="RUT00061.1"/>
    <property type="molecule type" value="Genomic_DNA"/>
</dbReference>
<dbReference type="PANTHER" id="PTHR34235:SF3">
    <property type="entry name" value="SLR1203 PROTEIN"/>
    <property type="match status" value="1"/>
</dbReference>
<dbReference type="OrthoDB" id="5769308at2"/>
<dbReference type="RefSeq" id="WP_127052193.1">
    <property type="nucleotide sequence ID" value="NZ_RSCM01000001.1"/>
</dbReference>
<sequence>MTNQLIINVNKDQDSSFYEQDYHLWLEQIVYLLKEQNFSELDLDNLIKEIESMGRSEKNALRSNLRVILMHLLKYKFQPQKRSNSWLYTIYEHRLRLQEAFLDSPSLKSYYLEVFTNCYQNARIEASIETGLPLAIFPHDSPFSVDETLDSDFFPN</sequence>
<dbReference type="Gene3D" id="1.20.1220.20">
    <property type="entry name" value="Uncharcterised protein PF01724"/>
    <property type="match status" value="1"/>
</dbReference>
<comment type="caution">
    <text evidence="1">The sequence shown here is derived from an EMBL/GenBank/DDBJ whole genome shotgun (WGS) entry which is preliminary data.</text>
</comment>
<dbReference type="Pfam" id="PF01724">
    <property type="entry name" value="DUF29"/>
    <property type="match status" value="1"/>
</dbReference>
<reference evidence="1 2" key="1">
    <citation type="journal article" date="2019" name="Genome Biol. Evol.">
        <title>Day and night: Metabolic profiles and evolutionary relationships of six axenic non-marine cyanobacteria.</title>
        <authorList>
            <person name="Will S.E."/>
            <person name="Henke P."/>
            <person name="Boedeker C."/>
            <person name="Huang S."/>
            <person name="Brinkmann H."/>
            <person name="Rohde M."/>
            <person name="Jarek M."/>
            <person name="Friedl T."/>
            <person name="Seufert S."/>
            <person name="Schumacher M."/>
            <person name="Overmann J."/>
            <person name="Neumann-Schaal M."/>
            <person name="Petersen J."/>
        </authorList>
    </citation>
    <scope>NUCLEOTIDE SEQUENCE [LARGE SCALE GENOMIC DNA]</scope>
    <source>
        <strain evidence="1 2">SAG 1403-4b</strain>
    </source>
</reference>
<name>A0A433V1U4_ANAVA</name>
<evidence type="ECO:0008006" key="3">
    <source>
        <dbReference type="Google" id="ProtNLM"/>
    </source>
</evidence>
<gene>
    <name evidence="1" type="ORF">DSM107003_06440</name>
</gene>
<evidence type="ECO:0000313" key="2">
    <source>
        <dbReference type="Proteomes" id="UP000276103"/>
    </source>
</evidence>